<dbReference type="HOGENOM" id="CLU_1562686_0_0_1"/>
<organism evidence="2">
    <name type="scientific">Candida tenuis (strain ATCC 10573 / BCRC 21748 / CBS 615 / JCM 9827 / NBRC 10315 / NRRL Y-1498 / VKM Y-70)</name>
    <name type="common">Yeast</name>
    <name type="synonym">Yamadazyma tenuis</name>
    <dbReference type="NCBI Taxonomy" id="590646"/>
    <lineage>
        <taxon>Eukaryota</taxon>
        <taxon>Fungi</taxon>
        <taxon>Dikarya</taxon>
        <taxon>Ascomycota</taxon>
        <taxon>Saccharomycotina</taxon>
        <taxon>Pichiomycetes</taxon>
        <taxon>Debaryomycetaceae</taxon>
        <taxon>Yamadazyma</taxon>
    </lineage>
</organism>
<protein>
    <submittedName>
        <fullName evidence="1">Uncharacterized protein</fullName>
    </submittedName>
</protein>
<gene>
    <name evidence="1" type="ORF">CANTEDRAFT_91737</name>
</gene>
<accession>G3AWM0</accession>
<sequence length="171" mass="19459">MCSSCIPKGVKTFTSKFTVQESYDLASELQDNYKEMENFTLTSTKRLDIDFSDLKNTIPRKEAAANTPQQKILGKTGDPNDFMGYNETSRFYGNFSNSLLACKLQYSQTGIEIKGSGEQSLDFSQLFSVFSKAPEYEETKYNLPSGHQEMKQVASFEGELQRKWPYKSLEN</sequence>
<proteinExistence type="predicted"/>
<keyword evidence="2" id="KW-1185">Reference proteome</keyword>
<dbReference type="AlphaFoldDB" id="G3AWM0"/>
<evidence type="ECO:0000313" key="1">
    <source>
        <dbReference type="EMBL" id="EGV66567.1"/>
    </source>
</evidence>
<evidence type="ECO:0000313" key="2">
    <source>
        <dbReference type="Proteomes" id="UP000000707"/>
    </source>
</evidence>
<dbReference type="Proteomes" id="UP000000707">
    <property type="component" value="Unassembled WGS sequence"/>
</dbReference>
<dbReference type="EMBL" id="GL996510">
    <property type="protein sequence ID" value="EGV66567.1"/>
    <property type="molecule type" value="Genomic_DNA"/>
</dbReference>
<name>G3AWM0_CANTC</name>
<reference evidence="1 2" key="1">
    <citation type="journal article" date="2011" name="Proc. Natl. Acad. Sci. U.S.A.">
        <title>Comparative genomics of xylose-fermenting fungi for enhanced biofuel production.</title>
        <authorList>
            <person name="Wohlbach D.J."/>
            <person name="Kuo A."/>
            <person name="Sato T.K."/>
            <person name="Potts K.M."/>
            <person name="Salamov A.A."/>
            <person name="LaButti K.M."/>
            <person name="Sun H."/>
            <person name="Clum A."/>
            <person name="Pangilinan J.L."/>
            <person name="Lindquist E.A."/>
            <person name="Lucas S."/>
            <person name="Lapidus A."/>
            <person name="Jin M."/>
            <person name="Gunawan C."/>
            <person name="Balan V."/>
            <person name="Dale B.E."/>
            <person name="Jeffries T.W."/>
            <person name="Zinkel R."/>
            <person name="Barry K.W."/>
            <person name="Grigoriev I.V."/>
            <person name="Gasch A.P."/>
        </authorList>
    </citation>
    <scope>NUCLEOTIDE SEQUENCE [LARGE SCALE GENOMIC DNA]</scope>
    <source>
        <strain evidence="2">ATCC 10573 / BCRC 21748 / CBS 615 / JCM 9827 / NBRC 10315 / NRRL Y-1498 / VKM Y-70</strain>
    </source>
</reference>